<accession>A0A4R5DSF4</accession>
<evidence type="ECO:0000313" key="3">
    <source>
        <dbReference type="EMBL" id="TDE17279.1"/>
    </source>
</evidence>
<name>A0A4R5DSF4_9BACT</name>
<dbReference type="Pfam" id="PF03929">
    <property type="entry name" value="PepSY_TM"/>
    <property type="match status" value="1"/>
</dbReference>
<feature type="transmembrane region" description="Helical" evidence="2">
    <location>
        <begin position="216"/>
        <end position="236"/>
    </location>
</feature>
<comment type="caution">
    <text evidence="3">The sequence shown here is derived from an EMBL/GenBank/DDBJ whole genome shotgun (WGS) entry which is preliminary data.</text>
</comment>
<keyword evidence="2" id="KW-0472">Membrane</keyword>
<feature type="transmembrane region" description="Helical" evidence="2">
    <location>
        <begin position="362"/>
        <end position="383"/>
    </location>
</feature>
<dbReference type="RefSeq" id="WP_131957067.1">
    <property type="nucleotide sequence ID" value="NZ_SMFL01000002.1"/>
</dbReference>
<dbReference type="Proteomes" id="UP000294850">
    <property type="component" value="Unassembled WGS sequence"/>
</dbReference>
<proteinExistence type="predicted"/>
<protein>
    <submittedName>
        <fullName evidence="3">PepSY domain-containing protein</fullName>
    </submittedName>
</protein>
<feature type="transmembrane region" description="Helical" evidence="2">
    <location>
        <begin position="12"/>
        <end position="37"/>
    </location>
</feature>
<keyword evidence="4" id="KW-1185">Reference proteome</keyword>
<evidence type="ECO:0000256" key="2">
    <source>
        <dbReference type="SAM" id="Phobius"/>
    </source>
</evidence>
<keyword evidence="2" id="KW-0812">Transmembrane</keyword>
<keyword evidence="2" id="KW-1133">Transmembrane helix</keyword>
<evidence type="ECO:0000313" key="4">
    <source>
        <dbReference type="Proteomes" id="UP000294850"/>
    </source>
</evidence>
<feature type="transmembrane region" description="Helical" evidence="2">
    <location>
        <begin position="165"/>
        <end position="186"/>
    </location>
</feature>
<dbReference type="AlphaFoldDB" id="A0A4R5DSF4"/>
<feature type="region of interest" description="Disordered" evidence="1">
    <location>
        <begin position="392"/>
        <end position="423"/>
    </location>
</feature>
<organism evidence="3 4">
    <name type="scientific">Dyadobacter psychrotolerans</name>
    <dbReference type="NCBI Taxonomy" id="2541721"/>
    <lineage>
        <taxon>Bacteria</taxon>
        <taxon>Pseudomonadati</taxon>
        <taxon>Bacteroidota</taxon>
        <taxon>Cytophagia</taxon>
        <taxon>Cytophagales</taxon>
        <taxon>Spirosomataceae</taxon>
        <taxon>Dyadobacter</taxon>
    </lineage>
</organism>
<dbReference type="PANTHER" id="PTHR34219">
    <property type="entry name" value="IRON-REGULATED INNER MEMBRANE PROTEIN-RELATED"/>
    <property type="match status" value="1"/>
</dbReference>
<dbReference type="PROSITE" id="PS51257">
    <property type="entry name" value="PROKAR_LIPOPROTEIN"/>
    <property type="match status" value="1"/>
</dbReference>
<reference evidence="3 4" key="1">
    <citation type="submission" date="2019-03" db="EMBL/GenBank/DDBJ databases">
        <title>Dyadobacter AR-3-6 sp. nov., isolated from arctic soil.</title>
        <authorList>
            <person name="Chaudhary D.K."/>
        </authorList>
    </citation>
    <scope>NUCLEOTIDE SEQUENCE [LARGE SCALE GENOMIC DNA]</scope>
    <source>
        <strain evidence="3 4">AR-3-6</strain>
    </source>
</reference>
<dbReference type="EMBL" id="SMFL01000002">
    <property type="protein sequence ID" value="TDE17279.1"/>
    <property type="molecule type" value="Genomic_DNA"/>
</dbReference>
<dbReference type="OrthoDB" id="111691at2"/>
<sequence>MAKSSFKSLAGFLHLWLGLASGIVVIVVSITGCIFVFEEEIRNITQKEYRFVQPESRAKITTADAISILNKQFPGKQIEQLRLFSQPDRAMIARLTDIEKVNSKSPEKKKKTETEGDEENEKARIIVSLNPYSGQILGPWNMESDFLHMVEKIHKTLLLGDIGKWIIKVNIVLFLTMLLTGLVLWFPRKKNQVKNAFKMKFDAKWQRINYDFHNILGFYFVIPLLLITLTGIWWAVKPSQKLVYAVLGEGKKAESKKVVSIRPTNLPAAKFSPAEAFETVSGRNSGWNEAHINFAKNQKDPIRVNLRYPYQIVRKQNTFEFDQYSGKLLKSEYFKDYSAADKVKHANRTLHTGQAFGLFGKIIMFFASLFSATLPVSGFLIWYQKKGKKSNKKQPIRIPATEPIAKTGQNRKPVMQPRSVQQV</sequence>
<dbReference type="InterPro" id="IPR005625">
    <property type="entry name" value="PepSY-ass_TM"/>
</dbReference>
<evidence type="ECO:0000256" key="1">
    <source>
        <dbReference type="SAM" id="MobiDB-lite"/>
    </source>
</evidence>
<gene>
    <name evidence="3" type="ORF">E0F88_05140</name>
</gene>